<keyword evidence="3" id="KW-1185">Reference proteome</keyword>
<protein>
    <submittedName>
        <fullName evidence="2">Uncharacterized protein</fullName>
    </submittedName>
</protein>
<dbReference type="AlphaFoldDB" id="A0A150GIB9"/>
<dbReference type="Proteomes" id="UP000075714">
    <property type="component" value="Unassembled WGS sequence"/>
</dbReference>
<organism evidence="2 3">
    <name type="scientific">Gonium pectorale</name>
    <name type="common">Green alga</name>
    <dbReference type="NCBI Taxonomy" id="33097"/>
    <lineage>
        <taxon>Eukaryota</taxon>
        <taxon>Viridiplantae</taxon>
        <taxon>Chlorophyta</taxon>
        <taxon>core chlorophytes</taxon>
        <taxon>Chlorophyceae</taxon>
        <taxon>CS clade</taxon>
        <taxon>Chlamydomonadales</taxon>
        <taxon>Volvocaceae</taxon>
        <taxon>Gonium</taxon>
    </lineage>
</organism>
<evidence type="ECO:0000256" key="1">
    <source>
        <dbReference type="SAM" id="MobiDB-lite"/>
    </source>
</evidence>
<feature type="region of interest" description="Disordered" evidence="1">
    <location>
        <begin position="125"/>
        <end position="207"/>
    </location>
</feature>
<name>A0A150GIB9_GONPE</name>
<accession>A0A150GIB9</accession>
<feature type="compositionally biased region" description="Polar residues" evidence="1">
    <location>
        <begin position="142"/>
        <end position="152"/>
    </location>
</feature>
<comment type="caution">
    <text evidence="2">The sequence shown here is derived from an EMBL/GenBank/DDBJ whole genome shotgun (WGS) entry which is preliminary data.</text>
</comment>
<dbReference type="EMBL" id="LSYV01000022">
    <property type="protein sequence ID" value="KXZ49529.1"/>
    <property type="molecule type" value="Genomic_DNA"/>
</dbReference>
<feature type="compositionally biased region" description="Basic and acidic residues" evidence="1">
    <location>
        <begin position="163"/>
        <end position="173"/>
    </location>
</feature>
<proteinExistence type="predicted"/>
<feature type="region of interest" description="Disordered" evidence="1">
    <location>
        <begin position="1"/>
        <end position="24"/>
    </location>
</feature>
<gene>
    <name evidence="2" type="ORF">GPECTOR_21g757</name>
</gene>
<evidence type="ECO:0000313" key="2">
    <source>
        <dbReference type="EMBL" id="KXZ49529.1"/>
    </source>
</evidence>
<sequence length="316" mass="33532">MAAKRGGRREKEQSEDSVEAEFGGDYSEESLNVLRSLGKKGQEFAELGSSEQEALEPPSQAACDAAVARYKEYERDLQEVAQHVPDERERNWVEYKRALVEDATAEELTWLKLKAYHRGIDSLRAERGEDAAGNPIDAMPATSGSASEQQGTAAASSSPSSFPERDAVLRAVRDLLPSSSSEEDDTATTSGAGGWGPLHQQQRLASHAAAGPMAAAVTGATLPAAAAAASSHPDATASALAADEPGTVYVSSYLEEQDLSARVALQQRQRSRAFTISLAAALTLSLARWWLRRGRKGRPDAAQAAAAAEQPAAQAQ</sequence>
<dbReference type="OrthoDB" id="550981at2759"/>
<reference evidence="3" key="1">
    <citation type="journal article" date="2016" name="Nat. Commun.">
        <title>The Gonium pectorale genome demonstrates co-option of cell cycle regulation during the evolution of multicellularity.</title>
        <authorList>
            <person name="Hanschen E.R."/>
            <person name="Marriage T.N."/>
            <person name="Ferris P.J."/>
            <person name="Hamaji T."/>
            <person name="Toyoda A."/>
            <person name="Fujiyama A."/>
            <person name="Neme R."/>
            <person name="Noguchi H."/>
            <person name="Minakuchi Y."/>
            <person name="Suzuki M."/>
            <person name="Kawai-Toyooka H."/>
            <person name="Smith D.R."/>
            <person name="Sparks H."/>
            <person name="Anderson J."/>
            <person name="Bakaric R."/>
            <person name="Luria V."/>
            <person name="Karger A."/>
            <person name="Kirschner M.W."/>
            <person name="Durand P.M."/>
            <person name="Michod R.E."/>
            <person name="Nozaki H."/>
            <person name="Olson B.J."/>
        </authorList>
    </citation>
    <scope>NUCLEOTIDE SEQUENCE [LARGE SCALE GENOMIC DNA]</scope>
    <source>
        <strain evidence="3">NIES-2863</strain>
    </source>
</reference>
<evidence type="ECO:0000313" key="3">
    <source>
        <dbReference type="Proteomes" id="UP000075714"/>
    </source>
</evidence>